<organism evidence="4 5">
    <name type="scientific">Colletotrichum scovillei</name>
    <dbReference type="NCBI Taxonomy" id="1209932"/>
    <lineage>
        <taxon>Eukaryota</taxon>
        <taxon>Fungi</taxon>
        <taxon>Dikarya</taxon>
        <taxon>Ascomycota</taxon>
        <taxon>Pezizomycotina</taxon>
        <taxon>Sordariomycetes</taxon>
        <taxon>Hypocreomycetidae</taxon>
        <taxon>Glomerellales</taxon>
        <taxon>Glomerellaceae</taxon>
        <taxon>Colletotrichum</taxon>
        <taxon>Colletotrichum acutatum species complex</taxon>
    </lineage>
</organism>
<dbReference type="Proteomes" id="UP000699042">
    <property type="component" value="Unassembled WGS sequence"/>
</dbReference>
<reference evidence="4" key="1">
    <citation type="submission" date="2021-05" db="EMBL/GenBank/DDBJ databases">
        <title>Comparative genomics of three Colletotrichum scovillei strains and genetic complementation revealed genes involved fungal growth and virulence on chili pepper.</title>
        <authorList>
            <person name="Hsieh D.-K."/>
            <person name="Chuang S.-C."/>
            <person name="Chen C.-Y."/>
            <person name="Chao Y.-T."/>
            <person name="Lu M.-Y.J."/>
            <person name="Lee M.-H."/>
            <person name="Shih M.-C."/>
        </authorList>
    </citation>
    <scope>NUCLEOTIDE SEQUENCE</scope>
    <source>
        <strain evidence="4">Coll-153</strain>
    </source>
</reference>
<feature type="compositionally biased region" description="Polar residues" evidence="2">
    <location>
        <begin position="102"/>
        <end position="113"/>
    </location>
</feature>
<feature type="compositionally biased region" description="Basic residues" evidence="2">
    <location>
        <begin position="181"/>
        <end position="190"/>
    </location>
</feature>
<gene>
    <name evidence="4" type="ORF">JMJ77_013491</name>
</gene>
<keyword evidence="1" id="KW-0539">Nucleus</keyword>
<dbReference type="CDD" id="cd00067">
    <property type="entry name" value="GAL4"/>
    <property type="match status" value="1"/>
</dbReference>
<evidence type="ECO:0000313" key="5">
    <source>
        <dbReference type="Proteomes" id="UP000699042"/>
    </source>
</evidence>
<feature type="region of interest" description="Disordered" evidence="2">
    <location>
        <begin position="171"/>
        <end position="190"/>
    </location>
</feature>
<comment type="caution">
    <text evidence="4">The sequence shown here is derived from an EMBL/GenBank/DDBJ whole genome shotgun (WGS) entry which is preliminary data.</text>
</comment>
<accession>A0A9P7UD58</accession>
<evidence type="ECO:0000256" key="1">
    <source>
        <dbReference type="ARBA" id="ARBA00023242"/>
    </source>
</evidence>
<feature type="compositionally biased region" description="Polar residues" evidence="2">
    <location>
        <begin position="33"/>
        <end position="42"/>
    </location>
</feature>
<protein>
    <recommendedName>
        <fullName evidence="3">Zn(2)-C6 fungal-type domain-containing protein</fullName>
    </recommendedName>
</protein>
<evidence type="ECO:0000313" key="4">
    <source>
        <dbReference type="EMBL" id="KAG7050751.1"/>
    </source>
</evidence>
<keyword evidence="5" id="KW-1185">Reference proteome</keyword>
<feature type="compositionally biased region" description="Low complexity" evidence="2">
    <location>
        <begin position="124"/>
        <end position="135"/>
    </location>
</feature>
<proteinExistence type="predicted"/>
<dbReference type="PROSITE" id="PS50048">
    <property type="entry name" value="ZN2_CY6_FUNGAL_2"/>
    <property type="match status" value="1"/>
</dbReference>
<dbReference type="InterPro" id="IPR036864">
    <property type="entry name" value="Zn2-C6_fun-type_DNA-bd_sf"/>
</dbReference>
<feature type="domain" description="Zn(2)-C6 fungal-type" evidence="3">
    <location>
        <begin position="207"/>
        <end position="241"/>
    </location>
</feature>
<feature type="region of interest" description="Disordered" evidence="2">
    <location>
        <begin position="101"/>
        <end position="140"/>
    </location>
</feature>
<sequence length="591" mass="66081">MPHPFKSANMTENEDPSGVRIFLDSYWGTRGLGNNNTTSFPNTPRVGRSGLKPSGNEQEPFNTYFDEAMWAERFEETSSSSGLSMEDDTPIEMLLAYPPSGGSRSMTDTSSVHTPEPLVTTDEFPSIFSTSPSSPGGRFRDTGSSIDLNALRGLDDRLTIPVYDAKQSLPRPPTLDIPARPIKRSPNSRHRVVKDVHKVNRVRDAGACIRCRVQKVTCSAVDPCETCKKLGQQATEFSCIRGDLTSVAKELSPRRFAGLRLDRMVNDTLRTAGPQFQGPVFEGQIFLEPDSSMPGLRATLRNYTCAASSHGGCTLTRNSENRAMSQDSLVDWASQYVSSEDHRTFEGRIEYFIKQYAMPSHYNPYSTVQRPKTELLQKVHTLNSMCKIYRSPTLYFIRSGEMKLGELPLPAQAEIRGIARSVIESSERDILADLDRYLKPTKSKMDNHERPAVWAALWQLMFIYRDLLRNVKPWHGNAEPLLNAVAVFYASLFRTSAALKLLSLESVKGHWPAGETQQVGLTKAFDGILELRDTFHQRIAAGVDAIDQRLKVLVVDPEMKVLKRRSAPKKQVSAKRGASGQYDEDVIMDGY</sequence>
<dbReference type="AlphaFoldDB" id="A0A9P7UD58"/>
<name>A0A9P7UD58_9PEZI</name>
<dbReference type="EMBL" id="JAESDN010000005">
    <property type="protein sequence ID" value="KAG7050751.1"/>
    <property type="molecule type" value="Genomic_DNA"/>
</dbReference>
<dbReference type="OrthoDB" id="5426982at2759"/>
<dbReference type="GO" id="GO:0008270">
    <property type="term" value="F:zinc ion binding"/>
    <property type="evidence" value="ECO:0007669"/>
    <property type="project" value="InterPro"/>
</dbReference>
<evidence type="ECO:0000259" key="3">
    <source>
        <dbReference type="PROSITE" id="PS50048"/>
    </source>
</evidence>
<feature type="region of interest" description="Disordered" evidence="2">
    <location>
        <begin position="33"/>
        <end position="58"/>
    </location>
</feature>
<evidence type="ECO:0000256" key="2">
    <source>
        <dbReference type="SAM" id="MobiDB-lite"/>
    </source>
</evidence>
<dbReference type="InterPro" id="IPR001138">
    <property type="entry name" value="Zn2Cys6_DnaBD"/>
</dbReference>
<dbReference type="SUPFAM" id="SSF57701">
    <property type="entry name" value="Zn2/Cys6 DNA-binding domain"/>
    <property type="match status" value="1"/>
</dbReference>
<dbReference type="GO" id="GO:0000981">
    <property type="term" value="F:DNA-binding transcription factor activity, RNA polymerase II-specific"/>
    <property type="evidence" value="ECO:0007669"/>
    <property type="project" value="InterPro"/>
</dbReference>